<comment type="caution">
    <text evidence="1">The sequence shown here is derived from an EMBL/GenBank/DDBJ whole genome shotgun (WGS) entry which is preliminary data.</text>
</comment>
<protein>
    <submittedName>
        <fullName evidence="1">Uncharacterized protein</fullName>
    </submittedName>
</protein>
<gene>
    <name evidence="1" type="ORF">HNY73_014983</name>
</gene>
<dbReference type="InterPro" id="IPR036834">
    <property type="entry name" value="Bcl-2-like_sf"/>
</dbReference>
<keyword evidence="2" id="KW-1185">Reference proteome</keyword>
<name>A0A8T0EQQ2_ARGBR</name>
<accession>A0A8T0EQQ2</accession>
<dbReference type="Proteomes" id="UP000807504">
    <property type="component" value="Unassembled WGS sequence"/>
</dbReference>
<proteinExistence type="predicted"/>
<dbReference type="Gene3D" id="1.10.437.10">
    <property type="entry name" value="Blc2-like"/>
    <property type="match status" value="1"/>
</dbReference>
<dbReference type="EMBL" id="JABXBU010002072">
    <property type="protein sequence ID" value="KAF8778242.1"/>
    <property type="molecule type" value="Genomic_DNA"/>
</dbReference>
<reference evidence="1" key="2">
    <citation type="submission" date="2020-06" db="EMBL/GenBank/DDBJ databases">
        <authorList>
            <person name="Sheffer M."/>
        </authorList>
    </citation>
    <scope>NUCLEOTIDE SEQUENCE</scope>
</reference>
<organism evidence="1 2">
    <name type="scientific">Argiope bruennichi</name>
    <name type="common">Wasp spider</name>
    <name type="synonym">Aranea bruennichi</name>
    <dbReference type="NCBI Taxonomy" id="94029"/>
    <lineage>
        <taxon>Eukaryota</taxon>
        <taxon>Metazoa</taxon>
        <taxon>Ecdysozoa</taxon>
        <taxon>Arthropoda</taxon>
        <taxon>Chelicerata</taxon>
        <taxon>Arachnida</taxon>
        <taxon>Araneae</taxon>
        <taxon>Araneomorphae</taxon>
        <taxon>Entelegynae</taxon>
        <taxon>Araneoidea</taxon>
        <taxon>Araneidae</taxon>
        <taxon>Argiope</taxon>
    </lineage>
</organism>
<evidence type="ECO:0000313" key="1">
    <source>
        <dbReference type="EMBL" id="KAF8778242.1"/>
    </source>
</evidence>
<dbReference type="GO" id="GO:0042981">
    <property type="term" value="P:regulation of apoptotic process"/>
    <property type="evidence" value="ECO:0007669"/>
    <property type="project" value="InterPro"/>
</dbReference>
<dbReference type="AlphaFoldDB" id="A0A8T0EQQ2"/>
<sequence length="180" mass="20851">MSTHNGSAFTELIHDLLHYALPRYGLEWEEPHIRNSIKVFREEFGEAVILFRERHANEFKSRMLRISGMECPEDVFQYIALFCKSTFKGNAPLMELFIFCAFLLDLTIYCLRLYSLELYTEVIDDTSAVFDEYVQQYFTVVGGWYALYHVAAQYTSYACLLTKLNSSVFSAVGRAEADII</sequence>
<reference evidence="1" key="1">
    <citation type="journal article" date="2020" name="bioRxiv">
        <title>Chromosome-level reference genome of the European wasp spider Argiope bruennichi: a resource for studies on range expansion and evolutionary adaptation.</title>
        <authorList>
            <person name="Sheffer M.M."/>
            <person name="Hoppe A."/>
            <person name="Krehenwinkel H."/>
            <person name="Uhl G."/>
            <person name="Kuss A.W."/>
            <person name="Jensen L."/>
            <person name="Jensen C."/>
            <person name="Gillespie R.G."/>
            <person name="Hoff K.J."/>
            <person name="Prost S."/>
        </authorList>
    </citation>
    <scope>NUCLEOTIDE SEQUENCE</scope>
</reference>
<evidence type="ECO:0000313" key="2">
    <source>
        <dbReference type="Proteomes" id="UP000807504"/>
    </source>
</evidence>